<dbReference type="InterPro" id="IPR058163">
    <property type="entry name" value="LysR-type_TF_proteobact-type"/>
</dbReference>
<dbReference type="SUPFAM" id="SSF53850">
    <property type="entry name" value="Periplasmic binding protein-like II"/>
    <property type="match status" value="1"/>
</dbReference>
<evidence type="ECO:0000256" key="4">
    <source>
        <dbReference type="ARBA" id="ARBA00023163"/>
    </source>
</evidence>
<dbReference type="InterPro" id="IPR036390">
    <property type="entry name" value="WH_DNA-bd_sf"/>
</dbReference>
<accession>A0A7X0MXF0</accession>
<comment type="similarity">
    <text evidence="1">Belongs to the LysR transcriptional regulatory family.</text>
</comment>
<dbReference type="Gene3D" id="3.40.190.290">
    <property type="match status" value="1"/>
</dbReference>
<reference evidence="6 7" key="1">
    <citation type="submission" date="2020-08" db="EMBL/GenBank/DDBJ databases">
        <title>Genomic Encyclopedia of Type Strains, Phase IV (KMG-IV): sequencing the most valuable type-strain genomes for metagenomic binning, comparative biology and taxonomic classification.</title>
        <authorList>
            <person name="Goeker M."/>
        </authorList>
    </citation>
    <scope>NUCLEOTIDE SEQUENCE [LARGE SCALE GENOMIC DNA]</scope>
    <source>
        <strain evidence="6 7">DSM 22368</strain>
    </source>
</reference>
<keyword evidence="3 6" id="KW-0238">DNA-binding</keyword>
<dbReference type="GO" id="GO:0043565">
    <property type="term" value="F:sequence-specific DNA binding"/>
    <property type="evidence" value="ECO:0007669"/>
    <property type="project" value="TreeGrafter"/>
</dbReference>
<dbReference type="SUPFAM" id="SSF46785">
    <property type="entry name" value="Winged helix' DNA-binding domain"/>
    <property type="match status" value="1"/>
</dbReference>
<dbReference type="InParanoid" id="A0A7X0MXF0"/>
<gene>
    <name evidence="6" type="ORF">HNR48_003715</name>
</gene>
<dbReference type="PANTHER" id="PTHR30537:SF3">
    <property type="entry name" value="TRANSCRIPTIONAL REGULATORY PROTEIN"/>
    <property type="match status" value="1"/>
</dbReference>
<keyword evidence="7" id="KW-1185">Reference proteome</keyword>
<organism evidence="6 7">
    <name type="scientific">Pseudoteredinibacter isoporae</name>
    <dbReference type="NCBI Taxonomy" id="570281"/>
    <lineage>
        <taxon>Bacteria</taxon>
        <taxon>Pseudomonadati</taxon>
        <taxon>Pseudomonadota</taxon>
        <taxon>Gammaproteobacteria</taxon>
        <taxon>Cellvibrionales</taxon>
        <taxon>Cellvibrionaceae</taxon>
        <taxon>Pseudoteredinibacter</taxon>
    </lineage>
</organism>
<dbReference type="RefSeq" id="WP_166847903.1">
    <property type="nucleotide sequence ID" value="NZ_JAAONY010000003.1"/>
</dbReference>
<name>A0A7X0MXF0_9GAMM</name>
<dbReference type="Pfam" id="PF00126">
    <property type="entry name" value="HTH_1"/>
    <property type="match status" value="1"/>
</dbReference>
<dbReference type="PANTHER" id="PTHR30537">
    <property type="entry name" value="HTH-TYPE TRANSCRIPTIONAL REGULATOR"/>
    <property type="match status" value="1"/>
</dbReference>
<dbReference type="InterPro" id="IPR000847">
    <property type="entry name" value="LysR_HTH_N"/>
</dbReference>
<dbReference type="GO" id="GO:0006351">
    <property type="term" value="P:DNA-templated transcription"/>
    <property type="evidence" value="ECO:0007669"/>
    <property type="project" value="TreeGrafter"/>
</dbReference>
<sequence>MADTEGLALSRREISWDLYRVAYQVAVSGSLNKAARVLGTSHATVLRDINRLEDSLNIKLFLRHQRGYQLSDAGRVLMQGLPDIQQMFSQLDSQMEAVTNAASGKLKITCLPDHVSLITPAIKKMRERYPGMTIRLLTTDEIISPAIGITHVSLRAGNEPPGSDIIARRLFDFKMGLYCHEDYIAERGLPQTVDEFAEHDWLLPSSEKQHIPFVKHVLDRVPAQSIVMQSNHFSDLDWAIRAGMGIGLMSAFKNKPKDGLVELPYKLPASICTDGLWFVYHRNYIGNIKIKALQECLEECLQPLVD</sequence>
<dbReference type="Proteomes" id="UP000528457">
    <property type="component" value="Unassembled WGS sequence"/>
</dbReference>
<dbReference type="InterPro" id="IPR036388">
    <property type="entry name" value="WH-like_DNA-bd_sf"/>
</dbReference>
<dbReference type="EMBL" id="JACHHT010000003">
    <property type="protein sequence ID" value="MBB6523413.1"/>
    <property type="molecule type" value="Genomic_DNA"/>
</dbReference>
<dbReference type="Gene3D" id="1.10.10.10">
    <property type="entry name" value="Winged helix-like DNA-binding domain superfamily/Winged helix DNA-binding domain"/>
    <property type="match status" value="1"/>
</dbReference>
<dbReference type="PROSITE" id="PS50931">
    <property type="entry name" value="HTH_LYSR"/>
    <property type="match status" value="1"/>
</dbReference>
<evidence type="ECO:0000256" key="3">
    <source>
        <dbReference type="ARBA" id="ARBA00023125"/>
    </source>
</evidence>
<keyword evidence="2" id="KW-0805">Transcription regulation</keyword>
<comment type="caution">
    <text evidence="6">The sequence shown here is derived from an EMBL/GenBank/DDBJ whole genome shotgun (WGS) entry which is preliminary data.</text>
</comment>
<evidence type="ECO:0000259" key="5">
    <source>
        <dbReference type="PROSITE" id="PS50931"/>
    </source>
</evidence>
<evidence type="ECO:0000256" key="1">
    <source>
        <dbReference type="ARBA" id="ARBA00009437"/>
    </source>
</evidence>
<dbReference type="InterPro" id="IPR005119">
    <property type="entry name" value="LysR_subst-bd"/>
</dbReference>
<dbReference type="Pfam" id="PF03466">
    <property type="entry name" value="LysR_substrate"/>
    <property type="match status" value="1"/>
</dbReference>
<keyword evidence="4" id="KW-0804">Transcription</keyword>
<dbReference type="GO" id="GO:0003700">
    <property type="term" value="F:DNA-binding transcription factor activity"/>
    <property type="evidence" value="ECO:0007669"/>
    <property type="project" value="InterPro"/>
</dbReference>
<evidence type="ECO:0000313" key="6">
    <source>
        <dbReference type="EMBL" id="MBB6523413.1"/>
    </source>
</evidence>
<evidence type="ECO:0000313" key="7">
    <source>
        <dbReference type="Proteomes" id="UP000528457"/>
    </source>
</evidence>
<evidence type="ECO:0000256" key="2">
    <source>
        <dbReference type="ARBA" id="ARBA00023015"/>
    </source>
</evidence>
<dbReference type="AlphaFoldDB" id="A0A7X0MXF0"/>
<proteinExistence type="inferred from homology"/>
<protein>
    <submittedName>
        <fullName evidence="6">DNA-binding transcriptional LysR family regulator</fullName>
    </submittedName>
</protein>
<feature type="domain" description="HTH lysR-type" evidence="5">
    <location>
        <begin position="14"/>
        <end position="71"/>
    </location>
</feature>